<feature type="domain" description="UspA" evidence="2">
    <location>
        <begin position="29"/>
        <end position="165"/>
    </location>
</feature>
<reference evidence="3 4" key="1">
    <citation type="submission" date="2017-04" db="EMBL/GenBank/DDBJ databases">
        <authorList>
            <person name="Afonso C.L."/>
            <person name="Miller P.J."/>
            <person name="Scott M.A."/>
            <person name="Spackman E."/>
            <person name="Goraichik I."/>
            <person name="Dimitrov K.M."/>
            <person name="Suarez D.L."/>
            <person name="Swayne D.E."/>
        </authorList>
    </citation>
    <scope>NUCLEOTIDE SEQUENCE [LARGE SCALE GENOMIC DNA]</scope>
    <source>
        <strain evidence="4">XA(T)</strain>
    </source>
</reference>
<dbReference type="InterPro" id="IPR006015">
    <property type="entry name" value="Universal_stress_UspA"/>
</dbReference>
<dbReference type="InterPro" id="IPR006016">
    <property type="entry name" value="UspA"/>
</dbReference>
<dbReference type="InterPro" id="IPR014729">
    <property type="entry name" value="Rossmann-like_a/b/a_fold"/>
</dbReference>
<evidence type="ECO:0000313" key="4">
    <source>
        <dbReference type="Proteomes" id="UP000192775"/>
    </source>
</evidence>
<dbReference type="EMBL" id="CP020715">
    <property type="protein sequence ID" value="ARJ06740.1"/>
    <property type="molecule type" value="Genomic_DNA"/>
</dbReference>
<dbReference type="PANTHER" id="PTHR46268:SF6">
    <property type="entry name" value="UNIVERSAL STRESS PROTEIN UP12"/>
    <property type="match status" value="1"/>
</dbReference>
<accession>A0A1X9LXF7</accession>
<comment type="similarity">
    <text evidence="1">Belongs to the universal stress protein A family.</text>
</comment>
<evidence type="ECO:0000313" key="3">
    <source>
        <dbReference type="EMBL" id="ARJ06740.1"/>
    </source>
</evidence>
<gene>
    <name evidence="3" type="ORF">B5808_17040</name>
</gene>
<dbReference type="CDD" id="cd00293">
    <property type="entry name" value="USP-like"/>
    <property type="match status" value="1"/>
</dbReference>
<dbReference type="Gene3D" id="3.40.50.620">
    <property type="entry name" value="HUPs"/>
    <property type="match status" value="1"/>
</dbReference>
<keyword evidence="4" id="KW-1185">Reference proteome</keyword>
<dbReference type="Pfam" id="PF00582">
    <property type="entry name" value="Usp"/>
    <property type="match status" value="2"/>
</dbReference>
<dbReference type="AlphaFoldDB" id="A0A1X9LXF7"/>
<proteinExistence type="inferred from homology"/>
<dbReference type="Gene3D" id="3.40.50.12370">
    <property type="match status" value="1"/>
</dbReference>
<dbReference type="PANTHER" id="PTHR46268">
    <property type="entry name" value="STRESS RESPONSE PROTEIN NHAX"/>
    <property type="match status" value="1"/>
</dbReference>
<dbReference type="STRING" id="1619308.B5808_17040"/>
<dbReference type="PRINTS" id="PR01438">
    <property type="entry name" value="UNVRSLSTRESS"/>
</dbReference>
<name>A0A1X9LXF7_9MICO</name>
<feature type="domain" description="UspA" evidence="2">
    <location>
        <begin position="177"/>
        <end position="309"/>
    </location>
</feature>
<evidence type="ECO:0000256" key="1">
    <source>
        <dbReference type="ARBA" id="ARBA00008791"/>
    </source>
</evidence>
<dbReference type="SUPFAM" id="SSF52402">
    <property type="entry name" value="Adenine nucleotide alpha hydrolases-like"/>
    <property type="match status" value="2"/>
</dbReference>
<protein>
    <recommendedName>
        <fullName evidence="2">UspA domain-containing protein</fullName>
    </recommendedName>
</protein>
<organism evidence="3 4">
    <name type="scientific">Cnuibacter physcomitrellae</name>
    <dbReference type="NCBI Taxonomy" id="1619308"/>
    <lineage>
        <taxon>Bacteria</taxon>
        <taxon>Bacillati</taxon>
        <taxon>Actinomycetota</taxon>
        <taxon>Actinomycetes</taxon>
        <taxon>Micrococcales</taxon>
        <taxon>Microbacteriaceae</taxon>
        <taxon>Cnuibacter</taxon>
    </lineage>
</organism>
<dbReference type="Proteomes" id="UP000192775">
    <property type="component" value="Chromosome"/>
</dbReference>
<sequence>MVRRTCALLITCPTMARMDSDVGAVHAPQRFIVGYTADDRGFEALALATSLARRADAELVITLILRQPSPYSGAESGLYTNDPIVRERVTTWEREALACVPDGIRARTELRAADDEASGLLDAVAEHDASVIVIGARSNPLLQAIAIGSTANALLHSSEVPVALAPVGYGHTTGVTRVTAVYGTRPGAAAVVGTAVEAADRRGVPLRLLSLLPADETAETVVDEAAEQVRRFGGEALGSRAEEVLAREATTVEVVGGTDLEDAVTRVDWIDGEIALVGSSRLAPRGRVFIGSTAQRLMRRIPTPLIVIPRDYSYGPASV</sequence>
<evidence type="ECO:0000259" key="2">
    <source>
        <dbReference type="Pfam" id="PF00582"/>
    </source>
</evidence>
<dbReference type="KEGG" id="cphy:B5808_17040"/>